<feature type="domain" description="UDP-glucose/GDP-mannose dehydrogenase C-terminal" evidence="5">
    <location>
        <begin position="316"/>
        <end position="416"/>
    </location>
</feature>
<reference evidence="7" key="1">
    <citation type="submission" date="2016-10" db="EMBL/GenBank/DDBJ databases">
        <authorList>
            <person name="Varghese N."/>
            <person name="Submissions S."/>
        </authorList>
    </citation>
    <scope>NUCLEOTIDE SEQUENCE [LARGE SCALE GENOMIC DNA]</scope>
    <source>
        <strain evidence="7">DSM 23413</strain>
    </source>
</reference>
<dbReference type="SUPFAM" id="SSF51735">
    <property type="entry name" value="NAD(P)-binding Rossmann-fold domains"/>
    <property type="match status" value="1"/>
</dbReference>
<dbReference type="SMART" id="SM00984">
    <property type="entry name" value="UDPG_MGDP_dh_C"/>
    <property type="match status" value="1"/>
</dbReference>
<dbReference type="InterPro" id="IPR036291">
    <property type="entry name" value="NAD(P)-bd_dom_sf"/>
</dbReference>
<dbReference type="SUPFAM" id="SSF52413">
    <property type="entry name" value="UDP-glucose/GDP-mannose dehydrogenase C-terminal domain"/>
    <property type="match status" value="1"/>
</dbReference>
<dbReference type="InterPro" id="IPR014026">
    <property type="entry name" value="UDP-Glc/GDP-Man_DH_dimer"/>
</dbReference>
<dbReference type="Pfam" id="PF03721">
    <property type="entry name" value="UDPG_MGDP_dh_N"/>
    <property type="match status" value="1"/>
</dbReference>
<comment type="similarity">
    <text evidence="1 4">Belongs to the UDP-glucose/GDP-mannose dehydrogenase family.</text>
</comment>
<dbReference type="InterPro" id="IPR001732">
    <property type="entry name" value="UDP-Glc/GDP-Man_DH_N"/>
</dbReference>
<dbReference type="OrthoDB" id="9803238at2"/>
<dbReference type="EMBL" id="FNVD01000004">
    <property type="protein sequence ID" value="SEF75264.1"/>
    <property type="molecule type" value="Genomic_DNA"/>
</dbReference>
<dbReference type="Pfam" id="PF03720">
    <property type="entry name" value="UDPG_MGDP_dh_C"/>
    <property type="match status" value="1"/>
</dbReference>
<evidence type="ECO:0000256" key="4">
    <source>
        <dbReference type="PIRNR" id="PIRNR000124"/>
    </source>
</evidence>
<dbReference type="InterPro" id="IPR036220">
    <property type="entry name" value="UDP-Glc/GDP-Man_DH_C_sf"/>
</dbReference>
<proteinExistence type="inferred from homology"/>
<dbReference type="InterPro" id="IPR008927">
    <property type="entry name" value="6-PGluconate_DH-like_C_sf"/>
</dbReference>
<keyword evidence="2" id="KW-0560">Oxidoreductase</keyword>
<dbReference type="GO" id="GO:0051287">
    <property type="term" value="F:NAD binding"/>
    <property type="evidence" value="ECO:0007669"/>
    <property type="project" value="InterPro"/>
</dbReference>
<dbReference type="InterPro" id="IPR028359">
    <property type="entry name" value="UDP_ManNAc/GlcNAc_DH"/>
</dbReference>
<name>A0A1H5UJS5_9RHOB</name>
<organism evidence="6 7">
    <name type="scientific">Jhaorihella thermophila</name>
    <dbReference type="NCBI Taxonomy" id="488547"/>
    <lineage>
        <taxon>Bacteria</taxon>
        <taxon>Pseudomonadati</taxon>
        <taxon>Pseudomonadota</taxon>
        <taxon>Alphaproteobacteria</taxon>
        <taxon>Rhodobacterales</taxon>
        <taxon>Paracoccaceae</taxon>
        <taxon>Jhaorihella</taxon>
    </lineage>
</organism>
<dbReference type="Gene3D" id="3.40.50.720">
    <property type="entry name" value="NAD(P)-binding Rossmann-like Domain"/>
    <property type="match status" value="2"/>
</dbReference>
<keyword evidence="3" id="KW-0520">NAD</keyword>
<dbReference type="GO" id="GO:0016616">
    <property type="term" value="F:oxidoreductase activity, acting on the CH-OH group of donors, NAD or NADP as acceptor"/>
    <property type="evidence" value="ECO:0007669"/>
    <property type="project" value="InterPro"/>
</dbReference>
<dbReference type="PIRSF" id="PIRSF500136">
    <property type="entry name" value="UDP_ManNAc_DH"/>
    <property type="match status" value="1"/>
</dbReference>
<dbReference type="InterPro" id="IPR014027">
    <property type="entry name" value="UDP-Glc/GDP-Man_DH_C"/>
</dbReference>
<dbReference type="SUPFAM" id="SSF48179">
    <property type="entry name" value="6-phosphogluconate dehydrogenase C-terminal domain-like"/>
    <property type="match status" value="1"/>
</dbReference>
<gene>
    <name evidence="6" type="ORF">SAMN05421751_104108</name>
</gene>
<evidence type="ECO:0000313" key="6">
    <source>
        <dbReference type="EMBL" id="SEF75264.1"/>
    </source>
</evidence>
<sequence length="423" mass="46000">MSGDKTLAVIGLGYVGLPLAVEFGKHRRVIGFDIDPRRIEELRAGRDDTREVAPEELAAARHLALTHDPEALRAARIFIVTVPTPIDAHKRPDLGPLLAASETVGRVIKRGDIVIYESTVYPGCTEEDCVPALERASGLTYNRDFFCGYSPERINPGDRDHRLTTIVKVTSGSTPEVADEVDALYASIVAAGTHKAPSIRVAEAAKVIENTQRDLNIALMNELAIIFNRMGIDTQAVLAAAGTKWNFLPFRPGLVGGHCIGVDPYYLTHKAEALGYHPEVILAGRRINDGMGAWVAGRMVKAMLKRGIEVKGSRILVLGLTFKENCPDLRNTRVVDVVAELRDYGAAVNVHDPWADPTEARAEYGLELVAEPQAAAYDGVILAVAHDAFRSAGADRFRRLGKPVHVLFDLKSILPAGDADLRL</sequence>
<dbReference type="RefSeq" id="WP_104007335.1">
    <property type="nucleotide sequence ID" value="NZ_FNVD01000004.1"/>
</dbReference>
<evidence type="ECO:0000313" key="7">
    <source>
        <dbReference type="Proteomes" id="UP000236742"/>
    </source>
</evidence>
<evidence type="ECO:0000256" key="2">
    <source>
        <dbReference type="ARBA" id="ARBA00023002"/>
    </source>
</evidence>
<keyword evidence="7" id="KW-1185">Reference proteome</keyword>
<accession>A0A1H5UJS5</accession>
<dbReference type="Proteomes" id="UP000236742">
    <property type="component" value="Unassembled WGS sequence"/>
</dbReference>
<dbReference type="PANTHER" id="PTHR43491">
    <property type="entry name" value="UDP-N-ACETYL-D-MANNOSAMINE DEHYDROGENASE"/>
    <property type="match status" value="1"/>
</dbReference>
<dbReference type="InterPro" id="IPR017476">
    <property type="entry name" value="UDP-Glc/GDP-Man"/>
</dbReference>
<dbReference type="NCBIfam" id="NF011729">
    <property type="entry name" value="PRK15182.1"/>
    <property type="match status" value="1"/>
</dbReference>
<dbReference type="AlphaFoldDB" id="A0A1H5UJS5"/>
<protein>
    <submittedName>
        <fullName evidence="6">UDP-N-acetyl-D-galactosamine dehydrogenase</fullName>
    </submittedName>
</protein>
<dbReference type="PIRSF" id="PIRSF000124">
    <property type="entry name" value="UDPglc_GDPman_dh"/>
    <property type="match status" value="1"/>
</dbReference>
<evidence type="ECO:0000256" key="1">
    <source>
        <dbReference type="ARBA" id="ARBA00006601"/>
    </source>
</evidence>
<dbReference type="NCBIfam" id="TIGR03026">
    <property type="entry name" value="NDP-sugDHase"/>
    <property type="match status" value="1"/>
</dbReference>
<dbReference type="GO" id="GO:0016628">
    <property type="term" value="F:oxidoreductase activity, acting on the CH-CH group of donors, NAD or NADP as acceptor"/>
    <property type="evidence" value="ECO:0007669"/>
    <property type="project" value="InterPro"/>
</dbReference>
<evidence type="ECO:0000256" key="3">
    <source>
        <dbReference type="ARBA" id="ARBA00023027"/>
    </source>
</evidence>
<dbReference type="PANTHER" id="PTHR43491:SF2">
    <property type="entry name" value="UDP-N-ACETYL-D-MANNOSAMINE DEHYDROGENASE"/>
    <property type="match status" value="1"/>
</dbReference>
<evidence type="ECO:0000259" key="5">
    <source>
        <dbReference type="SMART" id="SM00984"/>
    </source>
</evidence>
<dbReference type="GO" id="GO:0000271">
    <property type="term" value="P:polysaccharide biosynthetic process"/>
    <property type="evidence" value="ECO:0007669"/>
    <property type="project" value="InterPro"/>
</dbReference>
<dbReference type="Pfam" id="PF00984">
    <property type="entry name" value="UDPG_MGDP_dh"/>
    <property type="match status" value="1"/>
</dbReference>